<sequence>MVTHVLMELLTTRTVLALSIQYIRHIISGCIVYLDRGFLSSLLSYCILLCASLIRPYSRPCDTSPRAIDQTQFPSFWAPQCPSRK</sequence>
<organism evidence="1 2">
    <name type="scientific">Apiosordaria backusii</name>
    <dbReference type="NCBI Taxonomy" id="314023"/>
    <lineage>
        <taxon>Eukaryota</taxon>
        <taxon>Fungi</taxon>
        <taxon>Dikarya</taxon>
        <taxon>Ascomycota</taxon>
        <taxon>Pezizomycotina</taxon>
        <taxon>Sordariomycetes</taxon>
        <taxon>Sordariomycetidae</taxon>
        <taxon>Sordariales</taxon>
        <taxon>Lasiosphaeriaceae</taxon>
        <taxon>Apiosordaria</taxon>
    </lineage>
</organism>
<name>A0AA40ASZ3_9PEZI</name>
<keyword evidence="2" id="KW-1185">Reference proteome</keyword>
<dbReference type="AlphaFoldDB" id="A0AA40ASZ3"/>
<evidence type="ECO:0000313" key="1">
    <source>
        <dbReference type="EMBL" id="KAK0721441.1"/>
    </source>
</evidence>
<proteinExistence type="predicted"/>
<protein>
    <submittedName>
        <fullName evidence="1">Uncharacterized protein</fullName>
    </submittedName>
</protein>
<dbReference type="EMBL" id="JAUKTV010000012">
    <property type="protein sequence ID" value="KAK0721441.1"/>
    <property type="molecule type" value="Genomic_DNA"/>
</dbReference>
<evidence type="ECO:0000313" key="2">
    <source>
        <dbReference type="Proteomes" id="UP001172159"/>
    </source>
</evidence>
<dbReference type="Proteomes" id="UP001172159">
    <property type="component" value="Unassembled WGS sequence"/>
</dbReference>
<comment type="caution">
    <text evidence="1">The sequence shown here is derived from an EMBL/GenBank/DDBJ whole genome shotgun (WGS) entry which is preliminary data.</text>
</comment>
<reference evidence="1" key="1">
    <citation type="submission" date="2023-06" db="EMBL/GenBank/DDBJ databases">
        <title>Genome-scale phylogeny and comparative genomics of the fungal order Sordariales.</title>
        <authorList>
            <consortium name="Lawrence Berkeley National Laboratory"/>
            <person name="Hensen N."/>
            <person name="Bonometti L."/>
            <person name="Westerberg I."/>
            <person name="Brannstrom I.O."/>
            <person name="Guillou S."/>
            <person name="Cros-Aarteil S."/>
            <person name="Calhoun S."/>
            <person name="Haridas S."/>
            <person name="Kuo A."/>
            <person name="Mondo S."/>
            <person name="Pangilinan J."/>
            <person name="Riley R."/>
            <person name="Labutti K."/>
            <person name="Andreopoulos B."/>
            <person name="Lipzen A."/>
            <person name="Chen C."/>
            <person name="Yanf M."/>
            <person name="Daum C."/>
            <person name="Ng V."/>
            <person name="Clum A."/>
            <person name="Steindorff A."/>
            <person name="Ohm R."/>
            <person name="Martin F."/>
            <person name="Silar P."/>
            <person name="Natvig D."/>
            <person name="Lalanne C."/>
            <person name="Gautier V."/>
            <person name="Ament-Velasquez S.L."/>
            <person name="Kruys A."/>
            <person name="Hutchinson M.I."/>
            <person name="Powell A.J."/>
            <person name="Barry K."/>
            <person name="Miller A.N."/>
            <person name="Grigoriev I.V."/>
            <person name="Debuchy R."/>
            <person name="Gladieux P."/>
            <person name="Thoren M.H."/>
            <person name="Johannesson H."/>
        </authorList>
    </citation>
    <scope>NUCLEOTIDE SEQUENCE</scope>
    <source>
        <strain evidence="1">CBS 540.89</strain>
    </source>
</reference>
<accession>A0AA40ASZ3</accession>
<gene>
    <name evidence="1" type="ORF">B0T21DRAFT_373624</name>
</gene>